<accession>A0AAV4NGV7</accession>
<feature type="region of interest" description="Disordered" evidence="1">
    <location>
        <begin position="9"/>
        <end position="37"/>
    </location>
</feature>
<evidence type="ECO:0000313" key="2">
    <source>
        <dbReference type="EMBL" id="GIX83030.1"/>
    </source>
</evidence>
<dbReference type="Proteomes" id="UP001054945">
    <property type="component" value="Unassembled WGS sequence"/>
</dbReference>
<feature type="compositionally biased region" description="Polar residues" evidence="1">
    <location>
        <begin position="9"/>
        <end position="25"/>
    </location>
</feature>
<evidence type="ECO:0000313" key="3">
    <source>
        <dbReference type="Proteomes" id="UP001054945"/>
    </source>
</evidence>
<evidence type="ECO:0000256" key="1">
    <source>
        <dbReference type="SAM" id="MobiDB-lite"/>
    </source>
</evidence>
<reference evidence="2 3" key="1">
    <citation type="submission" date="2021-06" db="EMBL/GenBank/DDBJ databases">
        <title>Caerostris extrusa draft genome.</title>
        <authorList>
            <person name="Kono N."/>
            <person name="Arakawa K."/>
        </authorList>
    </citation>
    <scope>NUCLEOTIDE SEQUENCE [LARGE SCALE GENOMIC DNA]</scope>
</reference>
<organism evidence="2 3">
    <name type="scientific">Caerostris extrusa</name>
    <name type="common">Bark spider</name>
    <name type="synonym">Caerostris bankana</name>
    <dbReference type="NCBI Taxonomy" id="172846"/>
    <lineage>
        <taxon>Eukaryota</taxon>
        <taxon>Metazoa</taxon>
        <taxon>Ecdysozoa</taxon>
        <taxon>Arthropoda</taxon>
        <taxon>Chelicerata</taxon>
        <taxon>Arachnida</taxon>
        <taxon>Araneae</taxon>
        <taxon>Araneomorphae</taxon>
        <taxon>Entelegynae</taxon>
        <taxon>Araneoidea</taxon>
        <taxon>Araneidae</taxon>
        <taxon>Caerostris</taxon>
    </lineage>
</organism>
<name>A0AAV4NGV7_CAEEX</name>
<keyword evidence="3" id="KW-1185">Reference proteome</keyword>
<gene>
    <name evidence="2" type="ORF">CEXT_220141</name>
</gene>
<protein>
    <submittedName>
        <fullName evidence="2">Uncharacterized protein</fullName>
    </submittedName>
</protein>
<proteinExistence type="predicted"/>
<dbReference type="AlphaFoldDB" id="A0AAV4NGV7"/>
<comment type="caution">
    <text evidence="2">The sequence shown here is derived from an EMBL/GenBank/DDBJ whole genome shotgun (WGS) entry which is preliminary data.</text>
</comment>
<dbReference type="EMBL" id="BPLR01020826">
    <property type="protein sequence ID" value="GIX83030.1"/>
    <property type="molecule type" value="Genomic_DNA"/>
</dbReference>
<feature type="non-terminal residue" evidence="2">
    <location>
        <position position="1"/>
    </location>
</feature>
<sequence>IIPDTEIYNSYSVPPGYETNSSDSSRATEHKSSSPWPNECVQNYAGFRNILLHSGMICERLRRAHHVYGGGNGEFQRRLCTS</sequence>